<feature type="domain" description="GP-PDE" evidence="2">
    <location>
        <begin position="27"/>
        <end position="256"/>
    </location>
</feature>
<reference evidence="3" key="2">
    <citation type="submission" date="2021-04" db="EMBL/GenBank/DDBJ databases">
        <authorList>
            <person name="Gilroy R."/>
        </authorList>
    </citation>
    <scope>NUCLEOTIDE SEQUENCE</scope>
    <source>
        <strain evidence="3">ChiHjej13B12-24818</strain>
    </source>
</reference>
<dbReference type="PROSITE" id="PS50007">
    <property type="entry name" value="PIPLC_X_DOMAIN"/>
    <property type="match status" value="1"/>
</dbReference>
<dbReference type="Proteomes" id="UP000823823">
    <property type="component" value="Unassembled WGS sequence"/>
</dbReference>
<dbReference type="CDD" id="cd08556">
    <property type="entry name" value="GDPD"/>
    <property type="match status" value="1"/>
</dbReference>
<dbReference type="GO" id="GO:0008081">
    <property type="term" value="F:phosphoric diester hydrolase activity"/>
    <property type="evidence" value="ECO:0007669"/>
    <property type="project" value="InterPro"/>
</dbReference>
<accession>A0A9D2RMU1</accession>
<comment type="caution">
    <text evidence="3">The sequence shown here is derived from an EMBL/GenBank/DDBJ whole genome shotgun (WGS) entry which is preliminary data.</text>
</comment>
<dbReference type="Gene3D" id="3.20.20.190">
    <property type="entry name" value="Phosphatidylinositol (PI) phosphodiesterase"/>
    <property type="match status" value="1"/>
</dbReference>
<dbReference type="Pfam" id="PF03009">
    <property type="entry name" value="GDPD"/>
    <property type="match status" value="1"/>
</dbReference>
<dbReference type="EMBL" id="DWZH01000009">
    <property type="protein sequence ID" value="HJB09158.1"/>
    <property type="molecule type" value="Genomic_DNA"/>
</dbReference>
<proteinExistence type="predicted"/>
<dbReference type="InterPro" id="IPR030395">
    <property type="entry name" value="GP_PDE_dom"/>
</dbReference>
<organism evidence="3 4">
    <name type="scientific">Candidatus Brachybacterium merdavium</name>
    <dbReference type="NCBI Taxonomy" id="2838513"/>
    <lineage>
        <taxon>Bacteria</taxon>
        <taxon>Bacillati</taxon>
        <taxon>Actinomycetota</taxon>
        <taxon>Actinomycetes</taxon>
        <taxon>Micrococcales</taxon>
        <taxon>Dermabacteraceae</taxon>
        <taxon>Brachybacterium</taxon>
    </lineage>
</organism>
<dbReference type="SUPFAM" id="SSF51695">
    <property type="entry name" value="PLC-like phosphodiesterases"/>
    <property type="match status" value="1"/>
</dbReference>
<dbReference type="PANTHER" id="PTHR46211">
    <property type="entry name" value="GLYCEROPHOSPHORYL DIESTER PHOSPHODIESTERASE"/>
    <property type="match status" value="1"/>
</dbReference>
<name>A0A9D2RMU1_9MICO</name>
<evidence type="ECO:0000313" key="4">
    <source>
        <dbReference type="Proteomes" id="UP000823823"/>
    </source>
</evidence>
<evidence type="ECO:0000256" key="1">
    <source>
        <dbReference type="SAM" id="MobiDB-lite"/>
    </source>
</evidence>
<evidence type="ECO:0000259" key="2">
    <source>
        <dbReference type="PROSITE" id="PS51704"/>
    </source>
</evidence>
<gene>
    <name evidence="3" type="ORF">H9786_01300</name>
</gene>
<sequence>MTVPSSQNAPAQTAGASAGPGDRATRPAVVGHRGAALVSPENTLASFRRALDDGAQLLECDVHLSADGELVVMHDQTIDRTAEASSPLRSGAIAELTRAELDRVILPEGQHVPSLTELLEMSRAPLFVEVKAEAAAEEVARVLTALPDTAPAAASTVISFHPEALSTIHRDAPQIPVSYLVHRLDQGALDTAIELGATGIGPGIQGLSLAAAEAVREAGLQLNPWTVNRPEQLDIALACRVDTITTDDPAWLHGELDARGL</sequence>
<dbReference type="GO" id="GO:0006629">
    <property type="term" value="P:lipid metabolic process"/>
    <property type="evidence" value="ECO:0007669"/>
    <property type="project" value="InterPro"/>
</dbReference>
<dbReference type="InterPro" id="IPR017946">
    <property type="entry name" value="PLC-like_Pdiesterase_TIM-brl"/>
</dbReference>
<feature type="compositionally biased region" description="Polar residues" evidence="1">
    <location>
        <begin position="1"/>
        <end position="15"/>
    </location>
</feature>
<feature type="region of interest" description="Disordered" evidence="1">
    <location>
        <begin position="1"/>
        <end position="27"/>
    </location>
</feature>
<protein>
    <submittedName>
        <fullName evidence="3">Glycerophosphodiester phosphodiesterase</fullName>
    </submittedName>
</protein>
<reference evidence="3" key="1">
    <citation type="journal article" date="2021" name="PeerJ">
        <title>Extensive microbial diversity within the chicken gut microbiome revealed by metagenomics and culture.</title>
        <authorList>
            <person name="Gilroy R."/>
            <person name="Ravi A."/>
            <person name="Getino M."/>
            <person name="Pursley I."/>
            <person name="Horton D.L."/>
            <person name="Alikhan N.F."/>
            <person name="Baker D."/>
            <person name="Gharbi K."/>
            <person name="Hall N."/>
            <person name="Watson M."/>
            <person name="Adriaenssens E.M."/>
            <person name="Foster-Nyarko E."/>
            <person name="Jarju S."/>
            <person name="Secka A."/>
            <person name="Antonio M."/>
            <person name="Oren A."/>
            <person name="Chaudhuri R.R."/>
            <person name="La Ragione R."/>
            <person name="Hildebrand F."/>
            <person name="Pallen M.J."/>
        </authorList>
    </citation>
    <scope>NUCLEOTIDE SEQUENCE</scope>
    <source>
        <strain evidence="3">ChiHjej13B12-24818</strain>
    </source>
</reference>
<evidence type="ECO:0000313" key="3">
    <source>
        <dbReference type="EMBL" id="HJB09158.1"/>
    </source>
</evidence>
<dbReference type="AlphaFoldDB" id="A0A9D2RMU1"/>
<dbReference type="PROSITE" id="PS51704">
    <property type="entry name" value="GP_PDE"/>
    <property type="match status" value="1"/>
</dbReference>
<dbReference type="PANTHER" id="PTHR46211:SF14">
    <property type="entry name" value="GLYCEROPHOSPHODIESTER PHOSPHODIESTERASE"/>
    <property type="match status" value="1"/>
</dbReference>